<name>A0AB32ZU84_ALTME</name>
<reference evidence="2" key="1">
    <citation type="journal article" date="2012" name="Sci. Rep.">
        <title>Genomes of surface isolates of Alteromonas macleodii: the life of a widespread marine opportunistic copiotroph.</title>
        <authorList>
            <person name="Lopez-Perez M."/>
            <person name="Gonzaga A."/>
            <person name="Martin-Cuadrado A.B."/>
            <person name="Onyshchenko O."/>
            <person name="Ghavidel A."/>
            <person name="Ghai R."/>
            <person name="Rodriguez-Valera F."/>
        </authorList>
    </citation>
    <scope>NUCLEOTIDE SEQUENCE [LARGE SCALE GENOMIC DNA]</scope>
    <source>
        <strain evidence="2">English Channel 673</strain>
    </source>
</reference>
<evidence type="ECO:0000313" key="2">
    <source>
        <dbReference type="Proteomes" id="UP000006296"/>
    </source>
</evidence>
<gene>
    <name evidence="1" type="ordered locus">AMEC673_02485</name>
</gene>
<proteinExistence type="predicted"/>
<dbReference type="KEGG" id="amg:AMEC673_02485"/>
<dbReference type="AlphaFoldDB" id="A0AB32ZU84"/>
<accession>A0AB32ZU84</accession>
<dbReference type="Proteomes" id="UP000006296">
    <property type="component" value="Chromosome"/>
</dbReference>
<dbReference type="EMBL" id="CP003844">
    <property type="protein sequence ID" value="AFT73198.1"/>
    <property type="molecule type" value="Genomic_DNA"/>
</dbReference>
<evidence type="ECO:0000313" key="1">
    <source>
        <dbReference type="EMBL" id="AFT73198.1"/>
    </source>
</evidence>
<organism evidence="1 2">
    <name type="scientific">Alteromonas macleodii (strain English Channel 673)</name>
    <dbReference type="NCBI Taxonomy" id="1004788"/>
    <lineage>
        <taxon>Bacteria</taxon>
        <taxon>Pseudomonadati</taxon>
        <taxon>Pseudomonadota</taxon>
        <taxon>Gammaproteobacteria</taxon>
        <taxon>Alteromonadales</taxon>
        <taxon>Alteromonadaceae</taxon>
        <taxon>Alteromonas/Salinimonas group</taxon>
        <taxon>Alteromonas</taxon>
    </lineage>
</organism>
<protein>
    <submittedName>
        <fullName evidence="1">Uncharacterized protein</fullName>
    </submittedName>
</protein>
<sequence>MTYIYNDRNNFRVNMDNAVKYIDLGLSGRLVIIRAEEDGYPPKQTFQQSRDLFRLVNPEVDDEEAVRQTMDAGLDLTTLKNAVEYIETLR</sequence>